<dbReference type="AlphaFoldDB" id="A0AAE4YV56"/>
<dbReference type="PANTHER" id="PTHR30386">
    <property type="entry name" value="MEMBRANE FUSION SUBUNIT OF EMRAB-TOLC MULTIDRUG EFFLUX PUMP"/>
    <property type="match status" value="1"/>
</dbReference>
<proteinExistence type="predicted"/>
<accession>A0AAE4YV56</accession>
<dbReference type="PANTHER" id="PTHR30386:SF26">
    <property type="entry name" value="TRANSPORT PROTEIN COMB"/>
    <property type="match status" value="1"/>
</dbReference>
<evidence type="ECO:0000259" key="6">
    <source>
        <dbReference type="Pfam" id="PF26002"/>
    </source>
</evidence>
<protein>
    <submittedName>
        <fullName evidence="7">HlyD family efflux transporter periplasmic adaptor subunit</fullName>
    </submittedName>
</protein>
<keyword evidence="2 5" id="KW-0812">Transmembrane</keyword>
<evidence type="ECO:0000256" key="4">
    <source>
        <dbReference type="ARBA" id="ARBA00023136"/>
    </source>
</evidence>
<sequence>MNNIPLPPEIARYTAESILSRRSGRSFLIYKLMVLSVVAALVSLPLVSITVSVQSPGRIRPVIEKTPLVAPFSGRVSRILAVENDRVAQGQEILALDDEVVGEKLVALRADVRAKSDLASDLKALISSGTTIGPVRLLTETVNAEQAHFLNLLRENEFSRSNAAAELERAKRLLSIATAPAMSVDEKAFALQSIEVQREILVKRKSAEWSQQLFDTTLRLKELAADLRQSEKELDLTHIRAPVSGALEQFSGLSPGSYIQAGQTVAWVSPGGELVADIYVSPNDIGFVRPGQSVRLQVDSFNYNQWGLIEATVLEVAQDFTLIDGRPIYKVRCTLSRSHLALKNGAIGYLKKGMTIQARFLVANRTLLQLVYHGIDDWLNPLMTGH</sequence>
<evidence type="ECO:0000256" key="2">
    <source>
        <dbReference type="ARBA" id="ARBA00022692"/>
    </source>
</evidence>
<evidence type="ECO:0000313" key="8">
    <source>
        <dbReference type="Proteomes" id="UP000661163"/>
    </source>
</evidence>
<dbReference type="Proteomes" id="UP000661163">
    <property type="component" value="Unassembled WGS sequence"/>
</dbReference>
<comment type="caution">
    <text evidence="7">The sequence shown here is derived from an EMBL/GenBank/DDBJ whole genome shotgun (WGS) entry which is preliminary data.</text>
</comment>
<organism evidence="7 8">
    <name type="scientific">Rhizobium ruizarguesonis</name>
    <dbReference type="NCBI Taxonomy" id="2081791"/>
    <lineage>
        <taxon>Bacteria</taxon>
        <taxon>Pseudomonadati</taxon>
        <taxon>Pseudomonadota</taxon>
        <taxon>Alphaproteobacteria</taxon>
        <taxon>Hyphomicrobiales</taxon>
        <taxon>Rhizobiaceae</taxon>
        <taxon>Rhizobium/Agrobacterium group</taxon>
        <taxon>Rhizobium</taxon>
    </lineage>
</organism>
<evidence type="ECO:0000256" key="1">
    <source>
        <dbReference type="ARBA" id="ARBA00004167"/>
    </source>
</evidence>
<evidence type="ECO:0000256" key="5">
    <source>
        <dbReference type="SAM" id="Phobius"/>
    </source>
</evidence>
<dbReference type="SUPFAM" id="SSF111369">
    <property type="entry name" value="HlyD-like secretion proteins"/>
    <property type="match status" value="1"/>
</dbReference>
<dbReference type="InterPro" id="IPR050739">
    <property type="entry name" value="MFP"/>
</dbReference>
<keyword evidence="4 5" id="KW-0472">Membrane</keyword>
<dbReference type="GO" id="GO:0016020">
    <property type="term" value="C:membrane"/>
    <property type="evidence" value="ECO:0007669"/>
    <property type="project" value="UniProtKB-SubCell"/>
</dbReference>
<name>A0AAE4YV56_9HYPH</name>
<comment type="subcellular location">
    <subcellularLocation>
        <location evidence="1">Membrane</location>
        <topology evidence="1">Single-pass membrane protein</topology>
    </subcellularLocation>
</comment>
<dbReference type="EMBL" id="WUFC01000031">
    <property type="protein sequence ID" value="NEI51801.1"/>
    <property type="molecule type" value="Genomic_DNA"/>
</dbReference>
<dbReference type="Pfam" id="PF26002">
    <property type="entry name" value="Beta-barrel_AprE"/>
    <property type="match status" value="1"/>
</dbReference>
<reference evidence="7 8" key="1">
    <citation type="submission" date="2019-12" db="EMBL/GenBank/DDBJ databases">
        <title>Rhizobium genotypes associated with high levels of biological nitrogen fixation by grain legumes in a temperate-maritime cropping system.</title>
        <authorList>
            <person name="Maluk M."/>
            <person name="Francesc Ferrando Molina F."/>
            <person name="Lopez Del Egido L."/>
            <person name="Lafos M."/>
            <person name="Langarica-Fuentes A."/>
            <person name="Gebre Yohannes G."/>
            <person name="Young M.W."/>
            <person name="Martin P."/>
            <person name="Gantlett R."/>
            <person name="Kenicer G."/>
            <person name="Hawes C."/>
            <person name="Begg G.S."/>
            <person name="Quilliam R.S."/>
            <person name="Squire G.R."/>
            <person name="Poole P.S."/>
            <person name="Young P.W."/>
            <person name="Iannetta P.M."/>
            <person name="James E.K."/>
        </authorList>
    </citation>
    <scope>NUCLEOTIDE SEQUENCE [LARGE SCALE GENOMIC DNA]</scope>
    <source>
        <strain evidence="7 8">JHI985</strain>
    </source>
</reference>
<feature type="transmembrane region" description="Helical" evidence="5">
    <location>
        <begin position="28"/>
        <end position="51"/>
    </location>
</feature>
<dbReference type="InterPro" id="IPR058982">
    <property type="entry name" value="Beta-barrel_AprE"/>
</dbReference>
<evidence type="ECO:0000313" key="7">
    <source>
        <dbReference type="EMBL" id="NEI51801.1"/>
    </source>
</evidence>
<evidence type="ECO:0000256" key="3">
    <source>
        <dbReference type="ARBA" id="ARBA00022989"/>
    </source>
</evidence>
<keyword evidence="3 5" id="KW-1133">Transmembrane helix</keyword>
<feature type="domain" description="AprE-like beta-barrel" evidence="6">
    <location>
        <begin position="274"/>
        <end position="359"/>
    </location>
</feature>
<gene>
    <name evidence="7" type="ORF">GR217_29585</name>
</gene>
<dbReference type="Gene3D" id="2.40.30.170">
    <property type="match status" value="1"/>
</dbReference>